<reference evidence="2" key="1">
    <citation type="submission" date="2019-08" db="EMBL/GenBank/DDBJ databases">
        <authorList>
            <person name="Kucharzyk K."/>
            <person name="Murdoch R.W."/>
            <person name="Higgins S."/>
            <person name="Loffler F."/>
        </authorList>
    </citation>
    <scope>NUCLEOTIDE SEQUENCE</scope>
</reference>
<evidence type="ECO:0000259" key="1">
    <source>
        <dbReference type="Pfam" id="PF19580"/>
    </source>
</evidence>
<dbReference type="EMBL" id="VSSQ01007377">
    <property type="protein sequence ID" value="MPM35724.1"/>
    <property type="molecule type" value="Genomic_DNA"/>
</dbReference>
<sequence length="353" mass="40584">MKRLTISLFILFSGIYLLFAQQKNYTVYSVAFYNLENLFDTEDDELNDGDDEFLPTSSYNWTTEKYEKKLDNLARVLSRIGREYCPVGPAVIGVTEVENRRVLEDLVKRPAIENMKLGIIHEDSPDRRGIDVGLLYNPDLFRVESYKTFPFQWEDSSYVTRDHLLVTGILVGERVHLIVNHWPSRYGSKSSKLREAAAAGVNAIIDSIYTTDSDAKVIIMGDLNDDPKDKSCRVVLNAKKNPNEVLPGGLFNPMWRLYDQGIGSLAYQGKWSLFDQIIINYPFLGNNFTDLKFWKPEIFNRDFLIEKEGRNKGYPHRTFSGSSFINGYSDHLPVLIYLIKEEKPSIPDRKLLP</sequence>
<dbReference type="AlphaFoldDB" id="A0A644ZCW0"/>
<evidence type="ECO:0000313" key="2">
    <source>
        <dbReference type="EMBL" id="MPM35724.1"/>
    </source>
</evidence>
<dbReference type="Pfam" id="PF19580">
    <property type="entry name" value="Exo_endo_phos_3"/>
    <property type="match status" value="1"/>
</dbReference>
<dbReference type="SUPFAM" id="SSF56219">
    <property type="entry name" value="DNase I-like"/>
    <property type="match status" value="1"/>
</dbReference>
<proteinExistence type="predicted"/>
<feature type="domain" description="Endonuclease/exonuclease/phosphatase" evidence="1">
    <location>
        <begin position="29"/>
        <end position="340"/>
    </location>
</feature>
<gene>
    <name evidence="2" type="ORF">SDC9_82317</name>
</gene>
<dbReference type="PANTHER" id="PTHR42834:SF1">
    <property type="entry name" value="ENDONUCLEASE_EXONUCLEASE_PHOSPHATASE FAMILY PROTEIN (AFU_ORTHOLOGUE AFUA_3G09210)"/>
    <property type="match status" value="1"/>
</dbReference>
<name>A0A644ZCW0_9ZZZZ</name>
<accession>A0A644ZCW0</accession>
<dbReference type="InterPro" id="IPR036691">
    <property type="entry name" value="Endo/exonu/phosph_ase_sf"/>
</dbReference>
<dbReference type="PANTHER" id="PTHR42834">
    <property type="entry name" value="ENDONUCLEASE/EXONUCLEASE/PHOSPHATASE FAMILY PROTEIN (AFU_ORTHOLOGUE AFUA_3G09210)"/>
    <property type="match status" value="1"/>
</dbReference>
<dbReference type="Gene3D" id="3.60.10.10">
    <property type="entry name" value="Endonuclease/exonuclease/phosphatase"/>
    <property type="match status" value="1"/>
</dbReference>
<dbReference type="InterPro" id="IPR005135">
    <property type="entry name" value="Endo/exonuclease/phosphatase"/>
</dbReference>
<protein>
    <recommendedName>
        <fullName evidence="1">Endonuclease/exonuclease/phosphatase domain-containing protein</fullName>
    </recommendedName>
</protein>
<organism evidence="2">
    <name type="scientific">bioreactor metagenome</name>
    <dbReference type="NCBI Taxonomy" id="1076179"/>
    <lineage>
        <taxon>unclassified sequences</taxon>
        <taxon>metagenomes</taxon>
        <taxon>ecological metagenomes</taxon>
    </lineage>
</organism>
<dbReference type="GO" id="GO:0003824">
    <property type="term" value="F:catalytic activity"/>
    <property type="evidence" value="ECO:0007669"/>
    <property type="project" value="InterPro"/>
</dbReference>
<comment type="caution">
    <text evidence="2">The sequence shown here is derived from an EMBL/GenBank/DDBJ whole genome shotgun (WGS) entry which is preliminary data.</text>
</comment>